<dbReference type="InterPro" id="IPR027417">
    <property type="entry name" value="P-loop_NTPase"/>
</dbReference>
<evidence type="ECO:0000256" key="8">
    <source>
        <dbReference type="ARBA" id="ARBA00023125"/>
    </source>
</evidence>
<comment type="function">
    <text evidence="12">Acts as component of the MCM2-7 complex (MCM complex) which is the replicative helicase essential for 'once per cell cycle' DNA replication initiation and elongation in eukaryotic cells. The active ATPase sites in the MCM2-7 ring are formed through the interaction surfaces of two neighboring subunits such that a critical structure of a conserved arginine finger motif is provided in trans relative to the ATP-binding site of the Walker A box of the adjacent subunit. The six ATPase active sites, however, are likely to contribute differentially to the complex helicase activity.</text>
</comment>
<comment type="subcellular location">
    <subcellularLocation>
        <location evidence="1 12">Nucleus</location>
    </subcellularLocation>
</comment>
<keyword evidence="4 11" id="KW-0547">Nucleotide-binding</keyword>
<keyword evidence="3 12" id="KW-0235">DNA replication</keyword>
<dbReference type="InterPro" id="IPR012340">
    <property type="entry name" value="NA-bd_OB-fold"/>
</dbReference>
<dbReference type="GO" id="GO:0003697">
    <property type="term" value="F:single-stranded DNA binding"/>
    <property type="evidence" value="ECO:0007669"/>
    <property type="project" value="TreeGrafter"/>
</dbReference>
<dbReference type="PANTHER" id="PTHR11630:SF42">
    <property type="entry name" value="DNA REPLICATION LICENSING FACTOR MCM5"/>
    <property type="match status" value="1"/>
</dbReference>
<protein>
    <recommendedName>
        <fullName evidence="12">DNA replication licensing factor MCM5</fullName>
        <ecNumber evidence="12">3.6.4.12</ecNumber>
    </recommendedName>
</protein>
<keyword evidence="5 12" id="KW-0378">Hydrolase</keyword>
<sequence>MEVVNTNVGGITLMDGNQAIEKTPSQVKFIDFIHKFQKANDFPYRNQLRDNYRNGRFWIQIEFEDISFFDSTIADELTANPHKMLRVFETAIKFAVLELHIIDDQTRDIEDLPSIQVLVSSNSQPIPIRRLEKAHLNHLIRVPGIVVSAFRPQAKATELVVMCTNCGLKKIVPVRGGFGGAEIPTYCDNPNPPKKCPNNSYKVVPELSKFIDIQLLKLQESPETVPTGEMPRPILLVVERNLVERIVPGSRITATGTYTIYKSAASRQIGATAVRHPYLQAYGITMDTEGNGRARNDFTAIEIEEFRKLAHSQDIYQKIVQSIAPAIYGHTDIKRVVATQLFGGCAKHLSDGINLRGDINILLLGDPGTAKSQILKFVEKVSPIGVYTSGKGSSAAGLTASVSKDPSTKEFYLEGGAMVLADRGIVCIDEFDKMRIQDRVAIHEAMEQQTISIAKAGITTILNSRTAVLAAANPNFGSYDDTRTTQENLNEFRSSILSRFDCIFLIKDTRNEQRDLTIARHVMDVHMKASTGDEPTPISLNTLKRYISYCKAVCEPRLSEAAAKILSDKYVIMRSSHRSREMGGGNTIPITVRQLEAIVRISEALAKMTLAAFAEERHVEEAIRLFTVSTIDAINSGKIESEAVTTETLQEIEKAERHIKARMPIGARISVKKLIDTLSRVFSVDEKITRKAIQVMAGRQEMDYQGRGQFIVRKR</sequence>
<dbReference type="Pfam" id="PF21933">
    <property type="entry name" value="MCM5_C"/>
    <property type="match status" value="1"/>
</dbReference>
<keyword evidence="6 12" id="KW-0347">Helicase</keyword>
<dbReference type="Pfam" id="PF00493">
    <property type="entry name" value="MCM"/>
    <property type="match status" value="1"/>
</dbReference>
<dbReference type="GO" id="GO:0006270">
    <property type="term" value="P:DNA replication initiation"/>
    <property type="evidence" value="ECO:0007669"/>
    <property type="project" value="UniProtKB-UniRule"/>
</dbReference>
<dbReference type="GO" id="GO:0003688">
    <property type="term" value="F:DNA replication origin binding"/>
    <property type="evidence" value="ECO:0007669"/>
    <property type="project" value="UniProtKB-UniRule"/>
</dbReference>
<dbReference type="PRINTS" id="PR01661">
    <property type="entry name" value="MCMPROTEIN5"/>
</dbReference>
<evidence type="ECO:0000256" key="4">
    <source>
        <dbReference type="ARBA" id="ARBA00022741"/>
    </source>
</evidence>
<dbReference type="PROSITE" id="PS50051">
    <property type="entry name" value="MCM_2"/>
    <property type="match status" value="1"/>
</dbReference>
<keyword evidence="7 11" id="KW-0067">ATP-binding</keyword>
<dbReference type="GO" id="GO:0000727">
    <property type="term" value="P:double-strand break repair via break-induced replication"/>
    <property type="evidence" value="ECO:0007669"/>
    <property type="project" value="TreeGrafter"/>
</dbReference>
<dbReference type="FunFam" id="3.40.50.300:FF:000929">
    <property type="entry name" value="DNA helicase"/>
    <property type="match status" value="1"/>
</dbReference>
<accession>A0A6B2KYJ3</accession>
<dbReference type="InterPro" id="IPR033762">
    <property type="entry name" value="MCM_OB"/>
</dbReference>
<dbReference type="InterPro" id="IPR001208">
    <property type="entry name" value="MCM_dom"/>
</dbReference>
<evidence type="ECO:0000313" key="14">
    <source>
        <dbReference type="EMBL" id="NDV29820.1"/>
    </source>
</evidence>
<comment type="catalytic activity">
    <reaction evidence="12">
        <text>ATP + H2O = ADP + phosphate + H(+)</text>
        <dbReference type="Rhea" id="RHEA:13065"/>
        <dbReference type="ChEBI" id="CHEBI:15377"/>
        <dbReference type="ChEBI" id="CHEBI:15378"/>
        <dbReference type="ChEBI" id="CHEBI:30616"/>
        <dbReference type="ChEBI" id="CHEBI:43474"/>
        <dbReference type="ChEBI" id="CHEBI:456216"/>
        <dbReference type="EC" id="3.6.4.12"/>
    </reaction>
</comment>
<evidence type="ECO:0000256" key="5">
    <source>
        <dbReference type="ARBA" id="ARBA00022801"/>
    </source>
</evidence>
<evidence type="ECO:0000256" key="2">
    <source>
        <dbReference type="ARBA" id="ARBA00008010"/>
    </source>
</evidence>
<dbReference type="InterPro" id="IPR031327">
    <property type="entry name" value="MCM"/>
</dbReference>
<dbReference type="GO" id="GO:0005524">
    <property type="term" value="F:ATP binding"/>
    <property type="evidence" value="ECO:0007669"/>
    <property type="project" value="UniProtKB-UniRule"/>
</dbReference>
<dbReference type="GO" id="GO:0042555">
    <property type="term" value="C:MCM complex"/>
    <property type="evidence" value="ECO:0007669"/>
    <property type="project" value="UniProtKB-UniRule"/>
</dbReference>
<dbReference type="GO" id="GO:0043138">
    <property type="term" value="F:3'-5' DNA helicase activity"/>
    <property type="evidence" value="ECO:0007669"/>
    <property type="project" value="TreeGrafter"/>
</dbReference>
<dbReference type="SUPFAM" id="SSF52540">
    <property type="entry name" value="P-loop containing nucleoside triphosphate hydrolases"/>
    <property type="match status" value="1"/>
</dbReference>
<dbReference type="GO" id="GO:0016787">
    <property type="term" value="F:hydrolase activity"/>
    <property type="evidence" value="ECO:0007669"/>
    <property type="project" value="UniProtKB-KW"/>
</dbReference>
<dbReference type="GO" id="GO:0005634">
    <property type="term" value="C:nucleus"/>
    <property type="evidence" value="ECO:0007669"/>
    <property type="project" value="UniProtKB-SubCell"/>
</dbReference>
<organism evidence="14">
    <name type="scientific">Arcella intermedia</name>
    <dbReference type="NCBI Taxonomy" id="1963864"/>
    <lineage>
        <taxon>Eukaryota</taxon>
        <taxon>Amoebozoa</taxon>
        <taxon>Tubulinea</taxon>
        <taxon>Elardia</taxon>
        <taxon>Arcellinida</taxon>
        <taxon>Sphaerothecina</taxon>
        <taxon>Arcellidae</taxon>
        <taxon>Arcella</taxon>
    </lineage>
</organism>
<evidence type="ECO:0000256" key="1">
    <source>
        <dbReference type="ARBA" id="ARBA00004123"/>
    </source>
</evidence>
<keyword evidence="8 11" id="KW-0238">DNA-binding</keyword>
<evidence type="ECO:0000256" key="7">
    <source>
        <dbReference type="ARBA" id="ARBA00022840"/>
    </source>
</evidence>
<dbReference type="EC" id="3.6.4.12" evidence="12"/>
<proteinExistence type="inferred from homology"/>
<dbReference type="Pfam" id="PF17207">
    <property type="entry name" value="MCM_OB"/>
    <property type="match status" value="1"/>
</dbReference>
<evidence type="ECO:0000256" key="9">
    <source>
        <dbReference type="ARBA" id="ARBA00023242"/>
    </source>
</evidence>
<dbReference type="SUPFAM" id="SSF50249">
    <property type="entry name" value="Nucleic acid-binding proteins"/>
    <property type="match status" value="1"/>
</dbReference>
<comment type="subunit">
    <text evidence="12">Component of the MCM2-7 complex.</text>
</comment>
<comment type="similarity">
    <text evidence="2 11">Belongs to the MCM family.</text>
</comment>
<dbReference type="Pfam" id="PF14551">
    <property type="entry name" value="MCM_N"/>
    <property type="match status" value="1"/>
</dbReference>
<dbReference type="EMBL" id="GIBP01000851">
    <property type="protein sequence ID" value="NDV29820.1"/>
    <property type="molecule type" value="Transcribed_RNA"/>
</dbReference>
<dbReference type="PRINTS" id="PR01657">
    <property type="entry name" value="MCMFAMILY"/>
</dbReference>
<dbReference type="InterPro" id="IPR041562">
    <property type="entry name" value="MCM_lid"/>
</dbReference>
<feature type="domain" description="MCM C-terminal AAA(+) ATPase" evidence="13">
    <location>
        <begin position="315"/>
        <end position="522"/>
    </location>
</feature>
<dbReference type="PANTHER" id="PTHR11630">
    <property type="entry name" value="DNA REPLICATION LICENSING FACTOR MCM FAMILY MEMBER"/>
    <property type="match status" value="1"/>
</dbReference>
<dbReference type="Pfam" id="PF17855">
    <property type="entry name" value="MCM_lid"/>
    <property type="match status" value="1"/>
</dbReference>
<dbReference type="SMART" id="SM00350">
    <property type="entry name" value="MCM"/>
    <property type="match status" value="1"/>
</dbReference>
<dbReference type="InterPro" id="IPR008048">
    <property type="entry name" value="MCM5"/>
</dbReference>
<evidence type="ECO:0000256" key="12">
    <source>
        <dbReference type="RuleBase" id="RU368063"/>
    </source>
</evidence>
<dbReference type="Gene3D" id="3.30.1640.10">
    <property type="entry name" value="mini-chromosome maintenance (MCM) complex, chain A, domain 1"/>
    <property type="match status" value="1"/>
</dbReference>
<evidence type="ECO:0000256" key="6">
    <source>
        <dbReference type="ARBA" id="ARBA00022806"/>
    </source>
</evidence>
<reference evidence="14" key="1">
    <citation type="journal article" date="2020" name="J. Eukaryot. Microbiol.">
        <title>De novo Sequencing, Assembly and Annotation of the Transcriptome for the Free-Living Testate Amoeba Arcella intermedia.</title>
        <authorList>
            <person name="Ribeiro G.M."/>
            <person name="Porfirio-Sousa A.L."/>
            <person name="Maurer-Alcala X.X."/>
            <person name="Katz L.A."/>
            <person name="Lahr D.J.G."/>
        </authorList>
    </citation>
    <scope>NUCLEOTIDE SEQUENCE</scope>
</reference>
<dbReference type="InterPro" id="IPR018525">
    <property type="entry name" value="MCM_CS"/>
</dbReference>
<evidence type="ECO:0000256" key="10">
    <source>
        <dbReference type="ARBA" id="ARBA00023306"/>
    </source>
</evidence>
<dbReference type="InterPro" id="IPR054125">
    <property type="entry name" value="MCM5_C"/>
</dbReference>
<dbReference type="InterPro" id="IPR027925">
    <property type="entry name" value="MCM_N"/>
</dbReference>
<dbReference type="PROSITE" id="PS00847">
    <property type="entry name" value="MCM_1"/>
    <property type="match status" value="1"/>
</dbReference>
<dbReference type="Gene3D" id="3.40.50.300">
    <property type="entry name" value="P-loop containing nucleotide triphosphate hydrolases"/>
    <property type="match status" value="1"/>
</dbReference>
<dbReference type="Gene3D" id="2.40.50.140">
    <property type="entry name" value="Nucleic acid-binding proteins"/>
    <property type="match status" value="1"/>
</dbReference>
<evidence type="ECO:0000256" key="3">
    <source>
        <dbReference type="ARBA" id="ARBA00022705"/>
    </source>
</evidence>
<keyword evidence="10 12" id="KW-0131">Cell cycle</keyword>
<evidence type="ECO:0000259" key="13">
    <source>
        <dbReference type="PROSITE" id="PS50051"/>
    </source>
</evidence>
<evidence type="ECO:0000256" key="11">
    <source>
        <dbReference type="RuleBase" id="RU004070"/>
    </source>
</evidence>
<dbReference type="GO" id="GO:0017116">
    <property type="term" value="F:single-stranded DNA helicase activity"/>
    <property type="evidence" value="ECO:0007669"/>
    <property type="project" value="TreeGrafter"/>
</dbReference>
<dbReference type="Gene3D" id="2.20.28.10">
    <property type="match status" value="1"/>
</dbReference>
<name>A0A6B2KYJ3_9EUKA</name>
<dbReference type="AlphaFoldDB" id="A0A6B2KYJ3"/>
<keyword evidence="9 12" id="KW-0539">Nucleus</keyword>